<sequence length="230" mass="26746">MRNQARDLARLSDEQFDILREGHPLVKAKFDAWIQQLTSCTNAYASRCEQLAAFMKLHDRLPRHRGETNAEHQLAFWLTQQRQAFAKLSSTQRFALESVHPKIAQLSQKLANPMGKFGLRCEALRQFIEQHGKFPSPKGEDDEEIQLGLWLARQRTRLKTNALTEDKVRLLRHTHEFVSDRVDHWQDPMCNWQKNNNRCVFFHCGVRTCAKTFITGFQGTITGRVDWLSG</sequence>
<feature type="domain" description="Helicase-associated" evidence="1">
    <location>
        <begin position="120"/>
        <end position="172"/>
    </location>
</feature>
<dbReference type="Pfam" id="PF03457">
    <property type="entry name" value="HA"/>
    <property type="match status" value="1"/>
</dbReference>
<evidence type="ECO:0000313" key="3">
    <source>
        <dbReference type="Proteomes" id="UP000654075"/>
    </source>
</evidence>
<accession>A0A813FA89</accession>
<evidence type="ECO:0000313" key="2">
    <source>
        <dbReference type="EMBL" id="CAE8611450.1"/>
    </source>
</evidence>
<proteinExistence type="predicted"/>
<dbReference type="Gene3D" id="6.10.140.530">
    <property type="match status" value="1"/>
</dbReference>
<dbReference type="AlphaFoldDB" id="A0A813FA89"/>
<protein>
    <recommendedName>
        <fullName evidence="1">Helicase-associated domain-containing protein</fullName>
    </recommendedName>
</protein>
<evidence type="ECO:0000259" key="1">
    <source>
        <dbReference type="Pfam" id="PF03457"/>
    </source>
</evidence>
<comment type="caution">
    <text evidence="2">The sequence shown here is derived from an EMBL/GenBank/DDBJ whole genome shotgun (WGS) entry which is preliminary data.</text>
</comment>
<reference evidence="2" key="1">
    <citation type="submission" date="2021-02" db="EMBL/GenBank/DDBJ databases">
        <authorList>
            <person name="Dougan E. K."/>
            <person name="Rhodes N."/>
            <person name="Thang M."/>
            <person name="Chan C."/>
        </authorList>
    </citation>
    <scope>NUCLEOTIDE SEQUENCE</scope>
</reference>
<dbReference type="EMBL" id="CAJNNV010025024">
    <property type="protein sequence ID" value="CAE8611450.1"/>
    <property type="molecule type" value="Genomic_DNA"/>
</dbReference>
<dbReference type="Proteomes" id="UP000654075">
    <property type="component" value="Unassembled WGS sequence"/>
</dbReference>
<dbReference type="InterPro" id="IPR005114">
    <property type="entry name" value="Helicase_assoc"/>
</dbReference>
<keyword evidence="3" id="KW-1185">Reference proteome</keyword>
<gene>
    <name evidence="2" type="ORF">PGLA1383_LOCUS29253</name>
</gene>
<name>A0A813FA89_POLGL</name>
<organism evidence="2 3">
    <name type="scientific">Polarella glacialis</name>
    <name type="common">Dinoflagellate</name>
    <dbReference type="NCBI Taxonomy" id="89957"/>
    <lineage>
        <taxon>Eukaryota</taxon>
        <taxon>Sar</taxon>
        <taxon>Alveolata</taxon>
        <taxon>Dinophyceae</taxon>
        <taxon>Suessiales</taxon>
        <taxon>Suessiaceae</taxon>
        <taxon>Polarella</taxon>
    </lineage>
</organism>